<accession>A0A7X4LJT4</accession>
<dbReference type="AlphaFoldDB" id="A0A7X4LJT4"/>
<reference evidence="2 3" key="1">
    <citation type="submission" date="2019-10" db="EMBL/GenBank/DDBJ databases">
        <title>Vibrio sp. nov. isolated from a shrimp pond.</title>
        <authorList>
            <person name="Gomez-Gil B."/>
            <person name="Enciso-Ibarra J."/>
            <person name="Enciso-Ibarra K."/>
            <person name="Bolan-Mejia C."/>
        </authorList>
    </citation>
    <scope>NUCLEOTIDE SEQUENCE [LARGE SCALE GENOMIC DNA]</scope>
    <source>
        <strain evidence="2 3">CAIM 722</strain>
    </source>
</reference>
<evidence type="ECO:0000259" key="1">
    <source>
        <dbReference type="Pfam" id="PF02486"/>
    </source>
</evidence>
<keyword evidence="2" id="KW-0396">Initiation factor</keyword>
<dbReference type="GO" id="GO:0003743">
    <property type="term" value="F:translation initiation factor activity"/>
    <property type="evidence" value="ECO:0007669"/>
    <property type="project" value="UniProtKB-KW"/>
</dbReference>
<gene>
    <name evidence="2" type="ORF">F9817_08520</name>
</gene>
<evidence type="ECO:0000313" key="2">
    <source>
        <dbReference type="EMBL" id="MZI93239.1"/>
    </source>
</evidence>
<sequence length="429" mass="49260">MKYTCTVCGALYHADSACHCPECNATPINQVGMGSKDPFDRYSALPKGQYVRRAKKSDIPADFTVHTPTEYTFIEDYEQSPVIIDYLCFTVNLKDFRHCRKESPYSGINFPTEPQFSTHEAKSFADIEAYNKYFRDVYMEYLQETVRRFITRVLGFNYGAPRGRGFQFYDDSFVLTSSQGNDYCGQVGFGGNRDTIHFQITGHGCKHLFADRSCHFLHHWLSEILGVKQLARIDLAYDDYDGLHTCEAAERAAMKGAFKRSRGFAPQVHVVDVFDYVQDGDSLKKVFTREERDFGNRQSNVYWRVYNKKLERNITKEDFSWYRSEVELKKWDVDILLNPAGGFVALNEYAASLLPVDIEPVYTSVKAKKRVACDVLSAAFWAKRQYGRLVNSLVELYEGDCEKVVSSLLRDDGGITFPSMHRKLIQTLE</sequence>
<organism evidence="2 3">
    <name type="scientific">Vibrio eleionomae</name>
    <dbReference type="NCBI Taxonomy" id="2653505"/>
    <lineage>
        <taxon>Bacteria</taxon>
        <taxon>Pseudomonadati</taxon>
        <taxon>Pseudomonadota</taxon>
        <taxon>Gammaproteobacteria</taxon>
        <taxon>Vibrionales</taxon>
        <taxon>Vibrionaceae</taxon>
        <taxon>Vibrio</taxon>
    </lineage>
</organism>
<dbReference type="Proteomes" id="UP000462621">
    <property type="component" value="Unassembled WGS sequence"/>
</dbReference>
<proteinExistence type="predicted"/>
<comment type="caution">
    <text evidence="2">The sequence shown here is derived from an EMBL/GenBank/DDBJ whole genome shotgun (WGS) entry which is preliminary data.</text>
</comment>
<keyword evidence="3" id="KW-1185">Reference proteome</keyword>
<dbReference type="RefSeq" id="WP_161154539.1">
    <property type="nucleotide sequence ID" value="NZ_WEKT01000011.1"/>
</dbReference>
<protein>
    <submittedName>
        <fullName evidence="2">Replication initiation factor family protein</fullName>
    </submittedName>
</protein>
<name>A0A7X4LJT4_9VIBR</name>
<dbReference type="Pfam" id="PF02486">
    <property type="entry name" value="Rep_trans"/>
    <property type="match status" value="1"/>
</dbReference>
<keyword evidence="2" id="KW-0648">Protein biosynthesis</keyword>
<dbReference type="EMBL" id="WEKT01000011">
    <property type="protein sequence ID" value="MZI93239.1"/>
    <property type="molecule type" value="Genomic_DNA"/>
</dbReference>
<feature type="domain" description="Replication initiation protein-like C-terminal" evidence="1">
    <location>
        <begin position="230"/>
        <end position="396"/>
    </location>
</feature>
<dbReference type="InterPro" id="IPR003491">
    <property type="entry name" value="REP-like_C"/>
</dbReference>
<evidence type="ECO:0000313" key="3">
    <source>
        <dbReference type="Proteomes" id="UP000462621"/>
    </source>
</evidence>